<dbReference type="AlphaFoldDB" id="A0A438FMK6"/>
<comment type="caution">
    <text evidence="3">The sequence shown here is derived from an EMBL/GenBank/DDBJ whole genome shotgun (WGS) entry which is preliminary data.</text>
</comment>
<evidence type="ECO:0000256" key="1">
    <source>
        <dbReference type="SAM" id="SignalP"/>
    </source>
</evidence>
<evidence type="ECO:0000313" key="3">
    <source>
        <dbReference type="EMBL" id="RVW61211.1"/>
    </source>
</evidence>
<dbReference type="Proteomes" id="UP000288805">
    <property type="component" value="Unassembled WGS sequence"/>
</dbReference>
<feature type="chain" id="PRO_5019344335" evidence="1">
    <location>
        <begin position="18"/>
        <end position="159"/>
    </location>
</feature>
<gene>
    <name evidence="3" type="primary">ZOP1_1</name>
    <name evidence="3" type="ORF">CK203_020602</name>
</gene>
<organism evidence="3 4">
    <name type="scientific">Vitis vinifera</name>
    <name type="common">Grape</name>
    <dbReference type="NCBI Taxonomy" id="29760"/>
    <lineage>
        <taxon>Eukaryota</taxon>
        <taxon>Viridiplantae</taxon>
        <taxon>Streptophyta</taxon>
        <taxon>Embryophyta</taxon>
        <taxon>Tracheophyta</taxon>
        <taxon>Spermatophyta</taxon>
        <taxon>Magnoliopsida</taxon>
        <taxon>eudicotyledons</taxon>
        <taxon>Gunneridae</taxon>
        <taxon>Pentapetalae</taxon>
        <taxon>rosids</taxon>
        <taxon>Vitales</taxon>
        <taxon>Vitaceae</taxon>
        <taxon>Viteae</taxon>
        <taxon>Vitis</taxon>
    </lineage>
</organism>
<evidence type="ECO:0000313" key="4">
    <source>
        <dbReference type="Proteomes" id="UP000288805"/>
    </source>
</evidence>
<proteinExistence type="predicted"/>
<protein>
    <submittedName>
        <fullName evidence="3">Zinc finger protein ZOP1</fullName>
    </submittedName>
</protein>
<name>A0A438FMK6_VITVI</name>
<evidence type="ECO:0000259" key="2">
    <source>
        <dbReference type="Pfam" id="PF17780"/>
    </source>
</evidence>
<dbReference type="InterPro" id="IPR041591">
    <property type="entry name" value="OCRE"/>
</dbReference>
<feature type="signal peptide" evidence="1">
    <location>
        <begin position="1"/>
        <end position="17"/>
    </location>
</feature>
<keyword evidence="1" id="KW-0732">Signal</keyword>
<accession>A0A438FMK6</accession>
<feature type="domain" description="OCRE" evidence="2">
    <location>
        <begin position="16"/>
        <end position="56"/>
    </location>
</feature>
<dbReference type="EMBL" id="QGNW01000842">
    <property type="protein sequence ID" value="RVW61211.1"/>
    <property type="molecule type" value="Genomic_DNA"/>
</dbReference>
<sequence length="159" mass="18100">MIVVLFKLIHFSMMVDWEHDSASGYYYSRSNGIYYDPNSGFYYSDAIGKWVTQEEAFATSQASSDSKQKDLIFKPQEISKCAPSSVAINKRKRQDEKPKAVSKEEAAALKAREAAKRELKRGEIIAWPLWVPLIWNCSSKYFSPCYEPGFGRVAGLFMS</sequence>
<reference evidence="3 4" key="1">
    <citation type="journal article" date="2018" name="PLoS Genet.">
        <title>Population sequencing reveals clonal diversity and ancestral inbreeding in the grapevine cultivar Chardonnay.</title>
        <authorList>
            <person name="Roach M.J."/>
            <person name="Johnson D.L."/>
            <person name="Bohlmann J."/>
            <person name="van Vuuren H.J."/>
            <person name="Jones S.J."/>
            <person name="Pretorius I.S."/>
            <person name="Schmidt S.A."/>
            <person name="Borneman A.R."/>
        </authorList>
    </citation>
    <scope>NUCLEOTIDE SEQUENCE [LARGE SCALE GENOMIC DNA]</scope>
    <source>
        <strain evidence="4">cv. Chardonnay</strain>
        <tissue evidence="3">Leaf</tissue>
    </source>
</reference>
<dbReference type="Pfam" id="PF17780">
    <property type="entry name" value="OCRE"/>
    <property type="match status" value="1"/>
</dbReference>